<protein>
    <submittedName>
        <fullName evidence="3">Tubulin polyglutamylase complex subunit 2</fullName>
    </submittedName>
</protein>
<feature type="compositionally biased region" description="Basic and acidic residues" evidence="1">
    <location>
        <begin position="284"/>
        <end position="305"/>
    </location>
</feature>
<dbReference type="GeneID" id="108678072"/>
<dbReference type="OrthoDB" id="10249691at2759"/>
<dbReference type="OMA" id="WQFLAET"/>
<dbReference type="PANTHER" id="PTHR31854:SF2">
    <property type="entry name" value="TUBULIN POLYGLUTAMYLASE COMPLEX SUBUNIT 2"/>
    <property type="match status" value="1"/>
</dbReference>
<gene>
    <name evidence="3" type="primary">LOC108678072</name>
</gene>
<dbReference type="AlphaFoldDB" id="A0A8B7P6W5"/>
<evidence type="ECO:0000313" key="3">
    <source>
        <dbReference type="RefSeq" id="XP_018021899.1"/>
    </source>
</evidence>
<organism evidence="2 3">
    <name type="scientific">Hyalella azteca</name>
    <name type="common">Amphipod</name>
    <dbReference type="NCBI Taxonomy" id="294128"/>
    <lineage>
        <taxon>Eukaryota</taxon>
        <taxon>Metazoa</taxon>
        <taxon>Ecdysozoa</taxon>
        <taxon>Arthropoda</taxon>
        <taxon>Crustacea</taxon>
        <taxon>Multicrustacea</taxon>
        <taxon>Malacostraca</taxon>
        <taxon>Eumalacostraca</taxon>
        <taxon>Peracarida</taxon>
        <taxon>Amphipoda</taxon>
        <taxon>Senticaudata</taxon>
        <taxon>Talitrida</taxon>
        <taxon>Talitroidea</taxon>
        <taxon>Hyalellidae</taxon>
        <taxon>Hyalella</taxon>
    </lineage>
</organism>
<dbReference type="PANTHER" id="PTHR31854">
    <property type="entry name" value="TUBULIN POLYGLUTAMYLASE COMPLEX SUBUNIT 2"/>
    <property type="match status" value="1"/>
</dbReference>
<name>A0A8B7P6W5_HYAAZ</name>
<feature type="region of interest" description="Disordered" evidence="1">
    <location>
        <begin position="125"/>
        <end position="145"/>
    </location>
</feature>
<proteinExistence type="predicted"/>
<accession>A0A8B7P6W5</accession>
<dbReference type="RefSeq" id="XP_018021899.1">
    <property type="nucleotide sequence ID" value="XM_018166410.2"/>
</dbReference>
<sequence>MKCAESSQLTRPRDSGLVTDLTLDLVQTLNKIPGVQGVNVVVRPGVERGAISTWEQRQAVQLPQTLRALYATTDGISLTWNYSTAGKVLPLGNLEFHPLCRLNRLGSGRGSGDPLAPSATDLALAQEPPSSGQDRSSVGARAAAGAAATTAAKRNQVAQHPPSFSTSRMFEVDSCQGNGRVVLVSPGRGDQVLDGSLWLLDLSLRPHLIAVDVASYWRVMLVHLGMPQWHFLVAGIGLTPWAKQWYSVVAPHLLEGCKPRPPQPDLVNQLDWSAFKPKKINKKLNKDQNKDQKDKKKKEEIEQGK</sequence>
<dbReference type="KEGG" id="hazt:108678072"/>
<dbReference type="InterPro" id="IPR039231">
    <property type="entry name" value="TPGS2"/>
</dbReference>
<reference evidence="3" key="1">
    <citation type="submission" date="2025-08" db="UniProtKB">
        <authorList>
            <consortium name="RefSeq"/>
        </authorList>
    </citation>
    <scope>IDENTIFICATION</scope>
    <source>
        <tissue evidence="3">Whole organism</tissue>
    </source>
</reference>
<keyword evidence="2" id="KW-1185">Reference proteome</keyword>
<evidence type="ECO:0000256" key="1">
    <source>
        <dbReference type="SAM" id="MobiDB-lite"/>
    </source>
</evidence>
<feature type="region of interest" description="Disordered" evidence="1">
    <location>
        <begin position="281"/>
        <end position="305"/>
    </location>
</feature>
<evidence type="ECO:0000313" key="2">
    <source>
        <dbReference type="Proteomes" id="UP000694843"/>
    </source>
</evidence>
<dbReference type="Proteomes" id="UP000694843">
    <property type="component" value="Unplaced"/>
</dbReference>